<evidence type="ECO:0000313" key="3">
    <source>
        <dbReference type="EMBL" id="RDX45544.1"/>
    </source>
</evidence>
<accession>A0A371CZ30</accession>
<reference evidence="3 4" key="1">
    <citation type="journal article" date="2018" name="Biotechnol. Biofuels">
        <title>Integrative visual omics of the white-rot fungus Polyporus brumalis exposes the biotechnological potential of its oxidative enzymes for delignifying raw plant biomass.</title>
        <authorList>
            <person name="Miyauchi S."/>
            <person name="Rancon A."/>
            <person name="Drula E."/>
            <person name="Hage H."/>
            <person name="Chaduli D."/>
            <person name="Favel A."/>
            <person name="Grisel S."/>
            <person name="Henrissat B."/>
            <person name="Herpoel-Gimbert I."/>
            <person name="Ruiz-Duenas F.J."/>
            <person name="Chevret D."/>
            <person name="Hainaut M."/>
            <person name="Lin J."/>
            <person name="Wang M."/>
            <person name="Pangilinan J."/>
            <person name="Lipzen A."/>
            <person name="Lesage-Meessen L."/>
            <person name="Navarro D."/>
            <person name="Riley R."/>
            <person name="Grigoriev I.V."/>
            <person name="Zhou S."/>
            <person name="Raouche S."/>
            <person name="Rosso M.N."/>
        </authorList>
    </citation>
    <scope>NUCLEOTIDE SEQUENCE [LARGE SCALE GENOMIC DNA]</scope>
    <source>
        <strain evidence="3 4">BRFM 1820</strain>
    </source>
</reference>
<dbReference type="EMBL" id="KZ857436">
    <property type="protein sequence ID" value="RDX45544.1"/>
    <property type="molecule type" value="Genomic_DNA"/>
</dbReference>
<feature type="transmembrane region" description="Helical" evidence="2">
    <location>
        <begin position="292"/>
        <end position="313"/>
    </location>
</feature>
<dbReference type="Proteomes" id="UP000256964">
    <property type="component" value="Unassembled WGS sequence"/>
</dbReference>
<feature type="transmembrane region" description="Helical" evidence="2">
    <location>
        <begin position="37"/>
        <end position="58"/>
    </location>
</feature>
<gene>
    <name evidence="3" type="ORF">OH76DRAFT_945531</name>
</gene>
<sequence>MSGRAPALGTVPSPMMLCRPSFFSCCGRRTYSRRTRVFFCTVASTLLLCGAFTTIFLVSGVRRIYIGKTFDAAASGKDGVALLGHAYNIDVTARQVQISWLMLGCGRLALFTGSYHSKTCGRANVAIDFYADGATNASGMFDPAASLWFDNKTTVEFYVQASVEFQTEHLFQLNSWHNQDQQFAYPFDTYTLDTVFQAFRSGTNVSVPILFLRISDATSSFQPILIQDADVRTRSINGSQIIHGRGVQYSFQRIALSQVFVVVLFVVNWLLTAVVLYIAVSAYDGVPMSDGILILPVSVILTIPALRALWVGAPSFGLLLDACGTFLQMVVVSLASLYLVVNVGLRRKKAAQQERDAQAVAAAAARVELDVEKEAETAALSLLEHQHSDTNPNDTSTVGIVNT</sequence>
<keyword evidence="4" id="KW-1185">Reference proteome</keyword>
<dbReference type="STRING" id="139420.A0A371CZ30"/>
<feature type="transmembrane region" description="Helical" evidence="2">
    <location>
        <begin position="259"/>
        <end position="280"/>
    </location>
</feature>
<evidence type="ECO:0000313" key="4">
    <source>
        <dbReference type="Proteomes" id="UP000256964"/>
    </source>
</evidence>
<feature type="transmembrane region" description="Helical" evidence="2">
    <location>
        <begin position="325"/>
        <end position="345"/>
    </location>
</feature>
<name>A0A371CZ30_9APHY</name>
<keyword evidence="2" id="KW-0812">Transmembrane</keyword>
<evidence type="ECO:0000256" key="2">
    <source>
        <dbReference type="SAM" id="Phobius"/>
    </source>
</evidence>
<protein>
    <submittedName>
        <fullName evidence="3">Uncharacterized protein</fullName>
    </submittedName>
</protein>
<keyword evidence="2" id="KW-1133">Transmembrane helix</keyword>
<feature type="region of interest" description="Disordered" evidence="1">
    <location>
        <begin position="382"/>
        <end position="403"/>
    </location>
</feature>
<proteinExistence type="predicted"/>
<dbReference type="AlphaFoldDB" id="A0A371CZ30"/>
<dbReference type="OrthoDB" id="2923771at2759"/>
<organism evidence="3 4">
    <name type="scientific">Lentinus brumalis</name>
    <dbReference type="NCBI Taxonomy" id="2498619"/>
    <lineage>
        <taxon>Eukaryota</taxon>
        <taxon>Fungi</taxon>
        <taxon>Dikarya</taxon>
        <taxon>Basidiomycota</taxon>
        <taxon>Agaricomycotina</taxon>
        <taxon>Agaricomycetes</taxon>
        <taxon>Polyporales</taxon>
        <taxon>Polyporaceae</taxon>
        <taxon>Lentinus</taxon>
    </lineage>
</organism>
<keyword evidence="2" id="KW-0472">Membrane</keyword>
<feature type="compositionally biased region" description="Polar residues" evidence="1">
    <location>
        <begin position="389"/>
        <end position="403"/>
    </location>
</feature>
<evidence type="ECO:0000256" key="1">
    <source>
        <dbReference type="SAM" id="MobiDB-lite"/>
    </source>
</evidence>